<dbReference type="PRINTS" id="PR01713">
    <property type="entry name" value="NUCEPIMERASE"/>
</dbReference>
<dbReference type="OrthoDB" id="4907at2157"/>
<keyword evidence="3" id="KW-1185">Reference proteome</keyword>
<dbReference type="InterPro" id="IPR036291">
    <property type="entry name" value="NAD(P)-bd_dom_sf"/>
</dbReference>
<dbReference type="EMBL" id="AOID01000030">
    <property type="protein sequence ID" value="ELY67282.1"/>
    <property type="molecule type" value="Genomic_DNA"/>
</dbReference>
<dbReference type="Pfam" id="PF01370">
    <property type="entry name" value="Epimerase"/>
    <property type="match status" value="1"/>
</dbReference>
<dbReference type="RefSeq" id="WP_006431276.1">
    <property type="nucleotide sequence ID" value="NZ_AOID01000030.1"/>
</dbReference>
<name>L9Y0N2_9EURY</name>
<gene>
    <name evidence="2" type="ORF">C489_10983</name>
</gene>
<evidence type="ECO:0000313" key="3">
    <source>
        <dbReference type="Proteomes" id="UP000011632"/>
    </source>
</evidence>
<comment type="caution">
    <text evidence="2">The sequence shown here is derived from an EMBL/GenBank/DDBJ whole genome shotgun (WGS) entry which is preliminary data.</text>
</comment>
<dbReference type="PANTHER" id="PTHR43245:SF13">
    <property type="entry name" value="UDP-D-APIOSE_UDP-D-XYLOSE SYNTHASE 2"/>
    <property type="match status" value="1"/>
</dbReference>
<dbReference type="PANTHER" id="PTHR43245">
    <property type="entry name" value="BIFUNCTIONAL POLYMYXIN RESISTANCE PROTEIN ARNA"/>
    <property type="match status" value="1"/>
</dbReference>
<reference evidence="2 3" key="1">
    <citation type="journal article" date="2014" name="PLoS Genet.">
        <title>Phylogenetically driven sequencing of extremely halophilic archaea reveals strategies for static and dynamic osmo-response.</title>
        <authorList>
            <person name="Becker E.A."/>
            <person name="Seitzer P.M."/>
            <person name="Tritt A."/>
            <person name="Larsen D."/>
            <person name="Krusor M."/>
            <person name="Yao A.I."/>
            <person name="Wu D."/>
            <person name="Madern D."/>
            <person name="Eisen J.A."/>
            <person name="Darling A.E."/>
            <person name="Facciotti M.T."/>
        </authorList>
    </citation>
    <scope>NUCLEOTIDE SEQUENCE [LARGE SCALE GENOMIC DNA]</scope>
    <source>
        <strain evidence="2 3">JCM 10478</strain>
    </source>
</reference>
<dbReference type="Gene3D" id="3.40.50.720">
    <property type="entry name" value="NAD(P)-binding Rossmann-like Domain"/>
    <property type="match status" value="1"/>
</dbReference>
<feature type="domain" description="NAD-dependent epimerase/dehydratase" evidence="1">
    <location>
        <begin position="11"/>
        <end position="240"/>
    </location>
</feature>
<dbReference type="Proteomes" id="UP000011632">
    <property type="component" value="Unassembled WGS sequence"/>
</dbReference>
<evidence type="ECO:0000313" key="2">
    <source>
        <dbReference type="EMBL" id="ELY67282.1"/>
    </source>
</evidence>
<proteinExistence type="predicted"/>
<dbReference type="STRING" id="1227496.C489_10983"/>
<dbReference type="InterPro" id="IPR001509">
    <property type="entry name" value="Epimerase_deHydtase"/>
</dbReference>
<dbReference type="InterPro" id="IPR050177">
    <property type="entry name" value="Lipid_A_modif_metabolic_enz"/>
</dbReference>
<organism evidence="2 3">
    <name type="scientific">Natrinema versiforme JCM 10478</name>
    <dbReference type="NCBI Taxonomy" id="1227496"/>
    <lineage>
        <taxon>Archaea</taxon>
        <taxon>Methanobacteriati</taxon>
        <taxon>Methanobacteriota</taxon>
        <taxon>Stenosarchaea group</taxon>
        <taxon>Halobacteria</taxon>
        <taxon>Halobacteriales</taxon>
        <taxon>Natrialbaceae</taxon>
        <taxon>Natrinema</taxon>
    </lineage>
</organism>
<sequence length="308" mass="33256">MADPELVDTDVLITGGAGFIGARLAHQLVDDNDVTVLDDCSSGTPRAVPDDATLVRGDVRDEADVVDAMDSADIVFHEAALVSISQSVEDPRASHDRNVRGTLEVLEAARRCDARVVLASSAAIYGHPDAVPIPETHPADPTSPYGLDKLALDEYARLYHELYGLETVALRYFNVYGPGQPVNDYSGVINIFLERARNDDPLTVFGDGEQTRDFVHVDDIVRANVLAATGDVAGEAYNVGTGRRVTINELADMIVRHSESDAAVVHDEPREGDIRHSCADISKISEHLGYEPTISLEDGIRELVATEG</sequence>
<dbReference type="SUPFAM" id="SSF51735">
    <property type="entry name" value="NAD(P)-binding Rossmann-fold domains"/>
    <property type="match status" value="1"/>
</dbReference>
<protein>
    <submittedName>
        <fullName evidence="2">NAD-dependent epimerase/dehydratase</fullName>
    </submittedName>
</protein>
<dbReference type="PATRIC" id="fig|1227496.3.peg.2221"/>
<dbReference type="AlphaFoldDB" id="L9Y0N2"/>
<dbReference type="Gene3D" id="3.90.25.10">
    <property type="entry name" value="UDP-galactose 4-epimerase, domain 1"/>
    <property type="match status" value="1"/>
</dbReference>
<evidence type="ECO:0000259" key="1">
    <source>
        <dbReference type="Pfam" id="PF01370"/>
    </source>
</evidence>
<accession>L9Y0N2</accession>